<dbReference type="AlphaFoldDB" id="B1CBE1"/>
<dbReference type="RefSeq" id="WP_007050058.1">
    <property type="nucleotide sequence ID" value="NZ_DS560019.1"/>
</dbReference>
<name>B1CBE1_9FIRM</name>
<comment type="caution">
    <text evidence="3">The sequence shown here is derived from an EMBL/GenBank/DDBJ whole genome shotgun (WGS) entry which is preliminary data.</text>
</comment>
<accession>B1CBE1</accession>
<dbReference type="Pfam" id="PF00534">
    <property type="entry name" value="Glycos_transf_1"/>
    <property type="match status" value="1"/>
</dbReference>
<organism evidence="3 4">
    <name type="scientific">Anaerofustis stercorihominis DSM 17244</name>
    <dbReference type="NCBI Taxonomy" id="445971"/>
    <lineage>
        <taxon>Bacteria</taxon>
        <taxon>Bacillati</taxon>
        <taxon>Bacillota</taxon>
        <taxon>Clostridia</taxon>
        <taxon>Eubacteriales</taxon>
        <taxon>Eubacteriaceae</taxon>
        <taxon>Anaerofustis</taxon>
    </lineage>
</organism>
<dbReference type="eggNOG" id="COG0438">
    <property type="taxonomic scope" value="Bacteria"/>
</dbReference>
<dbReference type="InterPro" id="IPR050194">
    <property type="entry name" value="Glycosyltransferase_grp1"/>
</dbReference>
<dbReference type="GeneID" id="98000386"/>
<dbReference type="SUPFAM" id="SSF53756">
    <property type="entry name" value="UDP-Glycosyltransferase/glycogen phosphorylase"/>
    <property type="match status" value="1"/>
</dbReference>
<feature type="domain" description="Glycosyl transferase family 1" evidence="1">
    <location>
        <begin position="225"/>
        <end position="390"/>
    </location>
</feature>
<dbReference type="InterPro" id="IPR001296">
    <property type="entry name" value="Glyco_trans_1"/>
</dbReference>
<dbReference type="Pfam" id="PF13439">
    <property type="entry name" value="Glyco_transf_4"/>
    <property type="match status" value="1"/>
</dbReference>
<dbReference type="EC" id="2.4.-.-" evidence="3"/>
<sequence>MKVWILNHYATNMYFDESGRHQSFAKYLIKKGHEVKIFCASTIHNSDEIIDLNNNLYIEKKGKDEVPYVFVETTPYMGNGVSRIKNMLSYYKNVKKAVSEYIKKEGKPDVIYASSVHPLALVAGIKIKKKFNNIPCISEVRDLWPESLVEYGIIKRKSIIAKVLYKGEKWIYKKSDAVLFTIPGGENYIKDRNWTEAIPLKKVFYINNGVDLEEFEDNKNKYTFKDEDLNNENLFKIVYAGSIRDVNNVDEILDMAKIYKDKHLDNIKFIIYGDGPRKESLEEVAQKLSLDNVVFKGRVEKKYIPFILSKSDLNLISGISGNIGAYGVSWNKLFEYMASGKPVCANYNLGEFNLIEDNNIGICKKYNDLNKYCDDIENKIISDKEKYSKLCESSVIASEEFSFDKLTDKLIDIIDYVVR</sequence>
<proteinExistence type="predicted"/>
<keyword evidence="3" id="KW-0328">Glycosyltransferase</keyword>
<evidence type="ECO:0000259" key="1">
    <source>
        <dbReference type="Pfam" id="PF00534"/>
    </source>
</evidence>
<reference evidence="3" key="2">
    <citation type="submission" date="2013-08" db="EMBL/GenBank/DDBJ databases">
        <title>Draft genome sequence of Anaerofustis stercorihominis (DSM 17244).</title>
        <authorList>
            <person name="Sudarsanam P."/>
            <person name="Ley R."/>
            <person name="Guruge J."/>
            <person name="Turnbaugh P.J."/>
            <person name="Mahowald M."/>
            <person name="Liep D."/>
            <person name="Gordon J."/>
        </authorList>
    </citation>
    <scope>NUCLEOTIDE SEQUENCE</scope>
    <source>
        <strain evidence="3">DSM 17244</strain>
    </source>
</reference>
<dbReference type="OrthoDB" id="9811902at2"/>
<dbReference type="STRING" id="445971.ANASTE_01290"/>
<dbReference type="CDD" id="cd03794">
    <property type="entry name" value="GT4_WbuB-like"/>
    <property type="match status" value="1"/>
</dbReference>
<gene>
    <name evidence="3" type="ORF">ANASTE_01290</name>
</gene>
<reference evidence="3" key="1">
    <citation type="submission" date="2008-01" db="EMBL/GenBank/DDBJ databases">
        <authorList>
            <person name="Fulton L."/>
            <person name="Clifton S."/>
            <person name="Fulton B."/>
            <person name="Xu J."/>
            <person name="Minx P."/>
            <person name="Pepin K.H."/>
            <person name="Johnson M."/>
            <person name="Thiruvilangam P."/>
            <person name="Bhonagiri V."/>
            <person name="Nash W.E."/>
            <person name="Mardis E.R."/>
            <person name="Wilson R.K."/>
        </authorList>
    </citation>
    <scope>NUCLEOTIDE SEQUENCE [LARGE SCALE GENOMIC DNA]</scope>
    <source>
        <strain evidence="3">DSM 17244</strain>
    </source>
</reference>
<dbReference type="GO" id="GO:0016758">
    <property type="term" value="F:hexosyltransferase activity"/>
    <property type="evidence" value="ECO:0007669"/>
    <property type="project" value="TreeGrafter"/>
</dbReference>
<evidence type="ECO:0000313" key="3">
    <source>
        <dbReference type="EMBL" id="EDS71588.1"/>
    </source>
</evidence>
<evidence type="ECO:0000259" key="2">
    <source>
        <dbReference type="Pfam" id="PF13439"/>
    </source>
</evidence>
<dbReference type="PANTHER" id="PTHR45947:SF3">
    <property type="entry name" value="SULFOQUINOVOSYL TRANSFERASE SQD2"/>
    <property type="match status" value="1"/>
</dbReference>
<dbReference type="PANTHER" id="PTHR45947">
    <property type="entry name" value="SULFOQUINOVOSYL TRANSFERASE SQD2"/>
    <property type="match status" value="1"/>
</dbReference>
<dbReference type="HOGENOM" id="CLU_009583_11_2_9"/>
<dbReference type="InterPro" id="IPR028098">
    <property type="entry name" value="Glyco_trans_4-like_N"/>
</dbReference>
<keyword evidence="3" id="KW-0808">Transferase</keyword>
<dbReference type="Proteomes" id="UP000005178">
    <property type="component" value="Unassembled WGS sequence"/>
</dbReference>
<dbReference type="EMBL" id="ABIL02000006">
    <property type="protein sequence ID" value="EDS71588.1"/>
    <property type="molecule type" value="Genomic_DNA"/>
</dbReference>
<dbReference type="Gene3D" id="3.40.50.2000">
    <property type="entry name" value="Glycogen Phosphorylase B"/>
    <property type="match status" value="2"/>
</dbReference>
<evidence type="ECO:0000313" key="4">
    <source>
        <dbReference type="Proteomes" id="UP000005178"/>
    </source>
</evidence>
<keyword evidence="4" id="KW-1185">Reference proteome</keyword>
<feature type="domain" description="Glycosyltransferase subfamily 4-like N-terminal" evidence="2">
    <location>
        <begin position="24"/>
        <end position="214"/>
    </location>
</feature>
<protein>
    <submittedName>
        <fullName evidence="3">Glycosyltransferase, group 1 family protein</fullName>
        <ecNumber evidence="3">2.4.-.-</ecNumber>
    </submittedName>
</protein>